<dbReference type="Proteomes" id="UP000237105">
    <property type="component" value="Unassembled WGS sequence"/>
</dbReference>
<dbReference type="EMBL" id="JXTB01000336">
    <property type="protein sequence ID" value="PON45171.1"/>
    <property type="molecule type" value="Genomic_DNA"/>
</dbReference>
<evidence type="ECO:0000313" key="1">
    <source>
        <dbReference type="EMBL" id="PON45171.1"/>
    </source>
</evidence>
<sequence length="49" mass="5399">KPKKSLKTSPLILDFTVSLSLSLKTNDANLARVHRASISCYKPSLKTNL</sequence>
<evidence type="ECO:0000313" key="2">
    <source>
        <dbReference type="Proteomes" id="UP000237105"/>
    </source>
</evidence>
<keyword evidence="2" id="KW-1185">Reference proteome</keyword>
<comment type="caution">
    <text evidence="1">The sequence shown here is derived from an EMBL/GenBank/DDBJ whole genome shotgun (WGS) entry which is preliminary data.</text>
</comment>
<reference evidence="2" key="1">
    <citation type="submission" date="2016-06" db="EMBL/GenBank/DDBJ databases">
        <title>Parallel loss of symbiosis genes in relatives of nitrogen-fixing non-legume Parasponia.</title>
        <authorList>
            <person name="Van Velzen R."/>
            <person name="Holmer R."/>
            <person name="Bu F."/>
            <person name="Rutten L."/>
            <person name="Van Zeijl A."/>
            <person name="Liu W."/>
            <person name="Santuari L."/>
            <person name="Cao Q."/>
            <person name="Sharma T."/>
            <person name="Shen D."/>
            <person name="Roswanjaya Y."/>
            <person name="Wardhani T."/>
            <person name="Kalhor M.S."/>
            <person name="Jansen J."/>
            <person name="Van den Hoogen J."/>
            <person name="Gungor B."/>
            <person name="Hartog M."/>
            <person name="Hontelez J."/>
            <person name="Verver J."/>
            <person name="Yang W.-C."/>
            <person name="Schijlen E."/>
            <person name="Repin R."/>
            <person name="Schilthuizen M."/>
            <person name="Schranz E."/>
            <person name="Heidstra R."/>
            <person name="Miyata K."/>
            <person name="Fedorova E."/>
            <person name="Kohlen W."/>
            <person name="Bisseling T."/>
            <person name="Smit S."/>
            <person name="Geurts R."/>
        </authorList>
    </citation>
    <scope>NUCLEOTIDE SEQUENCE [LARGE SCALE GENOMIC DNA]</scope>
    <source>
        <strain evidence="2">cv. WU1-14</strain>
    </source>
</reference>
<proteinExistence type="predicted"/>
<feature type="non-terminal residue" evidence="1">
    <location>
        <position position="1"/>
    </location>
</feature>
<dbReference type="AlphaFoldDB" id="A0A2P5B8S4"/>
<name>A0A2P5B8S4_PARAD</name>
<dbReference type="OrthoDB" id="10472947at2759"/>
<protein>
    <submittedName>
        <fullName evidence="1">Uncharacterized protein</fullName>
    </submittedName>
</protein>
<accession>A0A2P5B8S4</accession>
<gene>
    <name evidence="1" type="ORF">PanWU01x14_261160</name>
</gene>
<organism evidence="1 2">
    <name type="scientific">Parasponia andersonii</name>
    <name type="common">Sponia andersonii</name>
    <dbReference type="NCBI Taxonomy" id="3476"/>
    <lineage>
        <taxon>Eukaryota</taxon>
        <taxon>Viridiplantae</taxon>
        <taxon>Streptophyta</taxon>
        <taxon>Embryophyta</taxon>
        <taxon>Tracheophyta</taxon>
        <taxon>Spermatophyta</taxon>
        <taxon>Magnoliopsida</taxon>
        <taxon>eudicotyledons</taxon>
        <taxon>Gunneridae</taxon>
        <taxon>Pentapetalae</taxon>
        <taxon>rosids</taxon>
        <taxon>fabids</taxon>
        <taxon>Rosales</taxon>
        <taxon>Cannabaceae</taxon>
        <taxon>Parasponia</taxon>
    </lineage>
</organism>